<comment type="caution">
    <text evidence="1">The sequence shown here is derived from an EMBL/GenBank/DDBJ whole genome shotgun (WGS) entry which is preliminary data.</text>
</comment>
<dbReference type="Proteomes" id="UP000558284">
    <property type="component" value="Unassembled WGS sequence"/>
</dbReference>
<name>A0A838AY88_9HYPH</name>
<accession>A0A838AY88</accession>
<dbReference type="AlphaFoldDB" id="A0A838AY88"/>
<dbReference type="InterPro" id="IPR012808">
    <property type="entry name" value="CHP02453"/>
</dbReference>
<reference evidence="1 2" key="1">
    <citation type="submission" date="2020-07" db="EMBL/GenBank/DDBJ databases">
        <title>Definition of the novel symbiovar canariense within Mesorhizobium novociceri, a new species of genus Mesorhizobium nodulating Cicer canariense in the Caldera de Taburiente National Park (La Palma, Canary Islands).</title>
        <authorList>
            <person name="Leon-Barrios M."/>
            <person name="Perez-Yepez J."/>
            <person name="Flores-Felix J.D."/>
            <person name="Ramirez-Baena M.H."/>
            <person name="Pulido-Suarez L."/>
            <person name="Igual J.M."/>
            <person name="Velazquez E."/>
            <person name="Peix A."/>
        </authorList>
    </citation>
    <scope>NUCLEOTIDE SEQUENCE [LARGE SCALE GENOMIC DNA]</scope>
    <source>
        <strain evidence="1 2">CCANP35</strain>
    </source>
</reference>
<proteinExistence type="predicted"/>
<evidence type="ECO:0000313" key="2">
    <source>
        <dbReference type="Proteomes" id="UP000558284"/>
    </source>
</evidence>
<evidence type="ECO:0000313" key="1">
    <source>
        <dbReference type="EMBL" id="MBA1139045.1"/>
    </source>
</evidence>
<dbReference type="InterPro" id="IPR015996">
    <property type="entry name" value="UCP028451"/>
</dbReference>
<keyword evidence="2" id="KW-1185">Reference proteome</keyword>
<dbReference type="PANTHER" id="PTHR36452:SF1">
    <property type="entry name" value="DUF2461 DOMAIN-CONTAINING PROTEIN"/>
    <property type="match status" value="1"/>
</dbReference>
<dbReference type="PANTHER" id="PTHR36452">
    <property type="entry name" value="CHROMOSOME 12, WHOLE GENOME SHOTGUN SEQUENCE"/>
    <property type="match status" value="1"/>
</dbReference>
<protein>
    <submittedName>
        <fullName evidence="1">TIGR02453 family protein</fullName>
    </submittedName>
</protein>
<dbReference type="EMBL" id="JACDTY010000001">
    <property type="protein sequence ID" value="MBA1139045.1"/>
    <property type="molecule type" value="Genomic_DNA"/>
</dbReference>
<organism evidence="1 2">
    <name type="scientific">Mesorhizobium neociceri</name>
    <dbReference type="NCBI Taxonomy" id="1307853"/>
    <lineage>
        <taxon>Bacteria</taxon>
        <taxon>Pseudomonadati</taxon>
        <taxon>Pseudomonadota</taxon>
        <taxon>Alphaproteobacteria</taxon>
        <taxon>Hyphomicrobiales</taxon>
        <taxon>Phyllobacteriaceae</taxon>
        <taxon>Mesorhizobium</taxon>
    </lineage>
</organism>
<gene>
    <name evidence="1" type="ORF">H0241_02055</name>
</gene>
<dbReference type="PIRSF" id="PIRSF028451">
    <property type="entry name" value="UCP028451"/>
    <property type="match status" value="1"/>
</dbReference>
<dbReference type="RefSeq" id="WP_181055765.1">
    <property type="nucleotide sequence ID" value="NZ_JACDTY010000001.1"/>
</dbReference>
<dbReference type="Pfam" id="PF09365">
    <property type="entry name" value="DUF2461"/>
    <property type="match status" value="1"/>
</dbReference>
<sequence length="239" mass="27218">MAAAGRQGVTGGSFKGFGQKAIPFLKALDFHQSREWFQENRALYDSELHEPFCDLVETLTERFAAAGLGLRGDRKKSLFRINRDVRFAKDKRPYNQHLSAMLSPDGTKMEQGVFFVYVGVDRCFADVAWWNPEPPLLLAMRKAIIARPAEFRKLLSTLKKNGFELETEGRLKRMPRGFEQVNEPDLVDAIRNRHFYVQHMIDPAGIHAPALVDELVDFTMRAKPLLDWGRAIQGTAPRS</sequence>
<dbReference type="NCBIfam" id="TIGR02453">
    <property type="entry name" value="TIGR02453 family protein"/>
    <property type="match status" value="1"/>
</dbReference>